<dbReference type="InterPro" id="IPR029068">
    <property type="entry name" value="Glyas_Bleomycin-R_OHBP_Dase"/>
</dbReference>
<evidence type="ECO:0000313" key="4">
    <source>
        <dbReference type="Proteomes" id="UP000674938"/>
    </source>
</evidence>
<dbReference type="PANTHER" id="PTHR43279:SF1">
    <property type="entry name" value="CATECHOL-2,3-DIOXYGENASE"/>
    <property type="match status" value="1"/>
</dbReference>
<dbReference type="GO" id="GO:0046872">
    <property type="term" value="F:metal ion binding"/>
    <property type="evidence" value="ECO:0007669"/>
    <property type="project" value="UniProtKB-KW"/>
</dbReference>
<evidence type="ECO:0000313" key="3">
    <source>
        <dbReference type="EMBL" id="MBP1042062.1"/>
    </source>
</evidence>
<dbReference type="EMBL" id="JAEEGA010000008">
    <property type="protein sequence ID" value="MBP1042062.1"/>
    <property type="molecule type" value="Genomic_DNA"/>
</dbReference>
<sequence>MSYKLNEETKLALVALKVKDIDKEVDFFKSILGLDVMREENGMAFLGVKEAKRTFICLLEKEDGMPSETSHNGLYHFGILLPERRDLSALYQHLLKMDYPIVGMSDLGHSEVIYLKDPEFNGIKISWDKPKEEWDYHTEGTMDSVLGRLDTQSLLTEATESFSKLPLEAGLGHVHLNVADLEASQQFYTDVLGFKLTSAAFPSLRYLAAGDYHHHIAINTFNQINVEDQDDENFGLDYLSFKLATETELVALQEHLIQLNQHFFYNKGKQILEIDDPNGIHVWFHVKDVKK</sequence>
<dbReference type="PROSITE" id="PS00934">
    <property type="entry name" value="GLYOXALASE_I_1"/>
    <property type="match status" value="1"/>
</dbReference>
<dbReference type="GO" id="GO:0004462">
    <property type="term" value="F:lactoylglutathione lyase activity"/>
    <property type="evidence" value="ECO:0007669"/>
    <property type="project" value="InterPro"/>
</dbReference>
<dbReference type="InterPro" id="IPR004360">
    <property type="entry name" value="Glyas_Fos-R_dOase_dom"/>
</dbReference>
<feature type="domain" description="VOC" evidence="2">
    <location>
        <begin position="10"/>
        <end position="128"/>
    </location>
</feature>
<dbReference type="InterPro" id="IPR018146">
    <property type="entry name" value="Glyoxalase_1_CS"/>
</dbReference>
<proteinExistence type="predicted"/>
<evidence type="ECO:0000259" key="2">
    <source>
        <dbReference type="PROSITE" id="PS51819"/>
    </source>
</evidence>
<dbReference type="InterPro" id="IPR037523">
    <property type="entry name" value="VOC_core"/>
</dbReference>
<reference evidence="3" key="1">
    <citation type="submission" date="2020-12" db="EMBL/GenBank/DDBJ databases">
        <title>Vagococcus allomyrinae sp. nov. and Enterococcus lavae sp. nov., isolated from the larvae of Allomyrina dichotoma.</title>
        <authorList>
            <person name="Lee S.D."/>
        </authorList>
    </citation>
    <scope>NUCLEOTIDE SEQUENCE</scope>
    <source>
        <strain evidence="3">BWB3-3</strain>
    </source>
</reference>
<feature type="domain" description="VOC" evidence="2">
    <location>
        <begin position="170"/>
        <end position="291"/>
    </location>
</feature>
<accession>A0A940PCK3</accession>
<dbReference type="RefSeq" id="WP_209528896.1">
    <property type="nucleotide sequence ID" value="NZ_JAEEGA010000008.1"/>
</dbReference>
<dbReference type="AlphaFoldDB" id="A0A940PCK3"/>
<gene>
    <name evidence="3" type="ORF">I6N95_13655</name>
</gene>
<dbReference type="Pfam" id="PF00903">
    <property type="entry name" value="Glyoxalase"/>
    <property type="match status" value="1"/>
</dbReference>
<keyword evidence="4" id="KW-1185">Reference proteome</keyword>
<dbReference type="Proteomes" id="UP000674938">
    <property type="component" value="Unassembled WGS sequence"/>
</dbReference>
<dbReference type="PROSITE" id="PS51819">
    <property type="entry name" value="VOC"/>
    <property type="match status" value="2"/>
</dbReference>
<evidence type="ECO:0000256" key="1">
    <source>
        <dbReference type="ARBA" id="ARBA00022723"/>
    </source>
</evidence>
<keyword evidence="1" id="KW-0479">Metal-binding</keyword>
<comment type="caution">
    <text evidence="3">The sequence shown here is derived from an EMBL/GenBank/DDBJ whole genome shotgun (WGS) entry which is preliminary data.</text>
</comment>
<name>A0A940PCK3_9ENTE</name>
<organism evidence="3 4">
    <name type="scientific">Vagococcus allomyrinae</name>
    <dbReference type="NCBI Taxonomy" id="2794353"/>
    <lineage>
        <taxon>Bacteria</taxon>
        <taxon>Bacillati</taxon>
        <taxon>Bacillota</taxon>
        <taxon>Bacilli</taxon>
        <taxon>Lactobacillales</taxon>
        <taxon>Enterococcaceae</taxon>
        <taxon>Vagococcus</taxon>
    </lineage>
</organism>
<dbReference type="Gene3D" id="3.10.180.10">
    <property type="entry name" value="2,3-Dihydroxybiphenyl 1,2-Dioxygenase, domain 1"/>
    <property type="match status" value="2"/>
</dbReference>
<dbReference type="Pfam" id="PF22677">
    <property type="entry name" value="Ble-like_N"/>
    <property type="match status" value="1"/>
</dbReference>
<protein>
    <submittedName>
        <fullName evidence="3">VOC family protein</fullName>
    </submittedName>
</protein>
<dbReference type="InterPro" id="IPR053863">
    <property type="entry name" value="Glyoxy/Ble-like_N"/>
</dbReference>
<dbReference type="SUPFAM" id="SSF54593">
    <property type="entry name" value="Glyoxalase/Bleomycin resistance protein/Dihydroxybiphenyl dioxygenase"/>
    <property type="match status" value="2"/>
</dbReference>
<dbReference type="PANTHER" id="PTHR43279">
    <property type="entry name" value="CATECHOL-2,3-DIOXYGENASE"/>
    <property type="match status" value="1"/>
</dbReference>